<reference evidence="1 2" key="1">
    <citation type="submission" date="2018-11" db="EMBL/GenBank/DDBJ databases">
        <authorList>
            <consortium name="Pathogen Informatics"/>
        </authorList>
    </citation>
    <scope>NUCLEOTIDE SEQUENCE [LARGE SCALE GENOMIC DNA]</scope>
</reference>
<dbReference type="AlphaFoldDB" id="A0A3P6QGQ9"/>
<dbReference type="EMBL" id="UYRV01002702">
    <property type="protein sequence ID" value="VDK49122.1"/>
    <property type="molecule type" value="Genomic_DNA"/>
</dbReference>
<dbReference type="OrthoDB" id="5869110at2759"/>
<protein>
    <submittedName>
        <fullName evidence="1">Uncharacterized protein</fullName>
    </submittedName>
</protein>
<evidence type="ECO:0000313" key="2">
    <source>
        <dbReference type="Proteomes" id="UP000271889"/>
    </source>
</evidence>
<organism evidence="1 2">
    <name type="scientific">Cylicostephanus goldi</name>
    <name type="common">Nematode worm</name>
    <dbReference type="NCBI Taxonomy" id="71465"/>
    <lineage>
        <taxon>Eukaryota</taxon>
        <taxon>Metazoa</taxon>
        <taxon>Ecdysozoa</taxon>
        <taxon>Nematoda</taxon>
        <taxon>Chromadorea</taxon>
        <taxon>Rhabditida</taxon>
        <taxon>Rhabditina</taxon>
        <taxon>Rhabditomorpha</taxon>
        <taxon>Strongyloidea</taxon>
        <taxon>Strongylidae</taxon>
        <taxon>Cylicostephanus</taxon>
    </lineage>
</organism>
<gene>
    <name evidence="1" type="ORF">CGOC_LOCUS1447</name>
</gene>
<proteinExistence type="predicted"/>
<keyword evidence="2" id="KW-1185">Reference proteome</keyword>
<sequence length="283" mass="32384">MPPDFVEFTFWHCVDSQKHDDFSVRSASTILFGFMVRYITKSRVVPAFYIISTRSKFWQEILHRCLSLSDLPPLQRILLLSFLTRLSLGYIECYSRTMLEGIHFLISSVIKLLDHTKDIRERRFCLETLVVLSPTSACEEVLKHIKELDREEQTYALRADCDFLEYTLEKSERCLYFAKCSKIPTDYVQSPYVQIIEDARLLDPSSAVAKIENMFASVESHSAELTLQALAMALTLVAKSLRVNGTNNEDSRATKGMSLNYAQALSPYENKGEVGMPEVIKSH</sequence>
<dbReference type="SUPFAM" id="SSF48371">
    <property type="entry name" value="ARM repeat"/>
    <property type="match status" value="1"/>
</dbReference>
<dbReference type="Proteomes" id="UP000271889">
    <property type="component" value="Unassembled WGS sequence"/>
</dbReference>
<dbReference type="InterPro" id="IPR016024">
    <property type="entry name" value="ARM-type_fold"/>
</dbReference>
<accession>A0A3P6QGQ9</accession>
<name>A0A3P6QGQ9_CYLGO</name>
<evidence type="ECO:0000313" key="1">
    <source>
        <dbReference type="EMBL" id="VDK49122.1"/>
    </source>
</evidence>